<keyword evidence="2" id="KW-1003">Cell membrane</keyword>
<name>A0ABT7AHQ9_9HYPH</name>
<evidence type="ECO:0000259" key="12">
    <source>
        <dbReference type="Pfam" id="PF05425"/>
    </source>
</evidence>
<keyword evidence="5 10" id="KW-0732">Signal</keyword>
<evidence type="ECO:0000313" key="13">
    <source>
        <dbReference type="EMBL" id="MDJ1158931.1"/>
    </source>
</evidence>
<keyword evidence="7" id="KW-0186">Copper</keyword>
<gene>
    <name evidence="13" type="ORF">QNA08_11860</name>
</gene>
<evidence type="ECO:0000313" key="14">
    <source>
        <dbReference type="Proteomes" id="UP001321492"/>
    </source>
</evidence>
<keyword evidence="6 9" id="KW-1133">Transmembrane helix</keyword>
<evidence type="ECO:0000256" key="3">
    <source>
        <dbReference type="ARBA" id="ARBA00022692"/>
    </source>
</evidence>
<feature type="signal peptide" evidence="10">
    <location>
        <begin position="1"/>
        <end position="25"/>
    </location>
</feature>
<feature type="transmembrane region" description="Helical" evidence="9">
    <location>
        <begin position="276"/>
        <end position="295"/>
    </location>
</feature>
<evidence type="ECO:0000256" key="8">
    <source>
        <dbReference type="ARBA" id="ARBA00023136"/>
    </source>
</evidence>
<dbReference type="Pfam" id="PF05425">
    <property type="entry name" value="CopD"/>
    <property type="match status" value="1"/>
</dbReference>
<evidence type="ECO:0000256" key="4">
    <source>
        <dbReference type="ARBA" id="ARBA00022723"/>
    </source>
</evidence>
<keyword evidence="3 9" id="KW-0812">Transmembrane</keyword>
<dbReference type="InterPro" id="IPR032694">
    <property type="entry name" value="CopC/D"/>
</dbReference>
<evidence type="ECO:0000256" key="7">
    <source>
        <dbReference type="ARBA" id="ARBA00023008"/>
    </source>
</evidence>
<dbReference type="Gene3D" id="2.60.40.1220">
    <property type="match status" value="1"/>
</dbReference>
<feature type="chain" id="PRO_5046312766" evidence="10">
    <location>
        <begin position="26"/>
        <end position="529"/>
    </location>
</feature>
<keyword evidence="14" id="KW-1185">Reference proteome</keyword>
<accession>A0ABT7AHQ9</accession>
<proteinExistence type="predicted"/>
<dbReference type="InterPro" id="IPR014756">
    <property type="entry name" value="Ig_E-set"/>
</dbReference>
<dbReference type="Proteomes" id="UP001321492">
    <property type="component" value="Unassembled WGS sequence"/>
</dbReference>
<dbReference type="SUPFAM" id="SSF81296">
    <property type="entry name" value="E set domains"/>
    <property type="match status" value="1"/>
</dbReference>
<organism evidence="13 14">
    <name type="scientific">Chelatococcus albus</name>
    <dbReference type="NCBI Taxonomy" id="3047466"/>
    <lineage>
        <taxon>Bacteria</taxon>
        <taxon>Pseudomonadati</taxon>
        <taxon>Pseudomonadota</taxon>
        <taxon>Alphaproteobacteria</taxon>
        <taxon>Hyphomicrobiales</taxon>
        <taxon>Chelatococcaceae</taxon>
        <taxon>Chelatococcus</taxon>
    </lineage>
</organism>
<evidence type="ECO:0000259" key="11">
    <source>
        <dbReference type="Pfam" id="PF04234"/>
    </source>
</evidence>
<evidence type="ECO:0000256" key="2">
    <source>
        <dbReference type="ARBA" id="ARBA00022475"/>
    </source>
</evidence>
<feature type="transmembrane region" description="Helical" evidence="9">
    <location>
        <begin position="315"/>
        <end position="333"/>
    </location>
</feature>
<dbReference type="EMBL" id="JASJEV010000006">
    <property type="protein sequence ID" value="MDJ1158931.1"/>
    <property type="molecule type" value="Genomic_DNA"/>
</dbReference>
<reference evidence="13 14" key="1">
    <citation type="submission" date="2023-05" db="EMBL/GenBank/DDBJ databases">
        <title>Chelatococcus sp. nov., a moderately thermophilic bacterium isolated from hot spring microbial mat.</title>
        <authorList>
            <person name="Hu C.-J."/>
            <person name="Li W.-J."/>
        </authorList>
    </citation>
    <scope>NUCLEOTIDE SEQUENCE [LARGE SCALE GENOMIC DNA]</scope>
    <source>
        <strain evidence="13 14">SYSU G07232</strain>
    </source>
</reference>
<feature type="transmembrane region" description="Helical" evidence="9">
    <location>
        <begin position="245"/>
        <end position="264"/>
    </location>
</feature>
<evidence type="ECO:0000256" key="6">
    <source>
        <dbReference type="ARBA" id="ARBA00022989"/>
    </source>
</evidence>
<dbReference type="InterPro" id="IPR008457">
    <property type="entry name" value="Cu-R_CopD_dom"/>
</dbReference>
<dbReference type="RefSeq" id="WP_283740919.1">
    <property type="nucleotide sequence ID" value="NZ_JASJEV010000006.1"/>
</dbReference>
<feature type="domain" description="Copper resistance protein D" evidence="12">
    <location>
        <begin position="307"/>
        <end position="407"/>
    </location>
</feature>
<dbReference type="InterPro" id="IPR007348">
    <property type="entry name" value="CopC_dom"/>
</dbReference>
<feature type="transmembrane region" description="Helical" evidence="9">
    <location>
        <begin position="345"/>
        <end position="366"/>
    </location>
</feature>
<dbReference type="PANTHER" id="PTHR34820:SF4">
    <property type="entry name" value="INNER MEMBRANE PROTEIN YEBZ"/>
    <property type="match status" value="1"/>
</dbReference>
<evidence type="ECO:0000256" key="1">
    <source>
        <dbReference type="ARBA" id="ARBA00004651"/>
    </source>
</evidence>
<comment type="subcellular location">
    <subcellularLocation>
        <location evidence="1">Cell membrane</location>
        <topology evidence="1">Multi-pass membrane protein</topology>
    </subcellularLocation>
</comment>
<evidence type="ECO:0000256" key="10">
    <source>
        <dbReference type="SAM" id="SignalP"/>
    </source>
</evidence>
<comment type="caution">
    <text evidence="13">The sequence shown here is derived from an EMBL/GenBank/DDBJ whole genome shotgun (WGS) entry which is preliminary data.</text>
</comment>
<keyword evidence="4" id="KW-0479">Metal-binding</keyword>
<feature type="transmembrane region" description="Helical" evidence="9">
    <location>
        <begin position="386"/>
        <end position="407"/>
    </location>
</feature>
<sequence length="529" mass="53599">MQPLVTLVIALLVAVALPAAARAHASLVGAEPADGAVLAQTPETLRLTFNEPVAPLVLTLVDAAGVRHQLAGMPAGDGLLEVPLPASLGTGTHALSYRVVSADGHPVGGTLVFSVGEPGAVPAPSPAGTGDLGLRIAVWLARVALSVALFIGVGGAFFTLWIARRADPPAGAAVRGALGLGLVVLPIAVGLQGLDALAAPFDALTQGATWRAGLGSSFALTALAAGCACALALGALAAPPCRGRWLALAALLVAAAAPALSGHASVAAPQWLTRPAVLVHALGLAVWLGALAPLFAVLRRVGAEQTAVLARFSRLILPTVGALAAAGIVLAIVQLGRTDALWTTAYGAVFIAKLALLVPLLGLAALNRLLFAPRLMRGGEEAATAFARSVAGEIALVLAILATAALWRFTPPPRALALAGAAPATLHIHTPAAMADVTAVPGRAGRLTATIVLTGGDFRPLAAREVTLVLAQPAAGIEPIERRAHPTPDGVWRVEDLVVPLPGRWRVRVDALVGDFDKAMLEGDIDIRQ</sequence>
<dbReference type="InterPro" id="IPR014755">
    <property type="entry name" value="Cu-Rt/internalin_Ig-like"/>
</dbReference>
<protein>
    <submittedName>
        <fullName evidence="13">Copper resistance protein CopC</fullName>
    </submittedName>
</protein>
<feature type="transmembrane region" description="Helical" evidence="9">
    <location>
        <begin position="214"/>
        <end position="238"/>
    </location>
</feature>
<evidence type="ECO:0000256" key="5">
    <source>
        <dbReference type="ARBA" id="ARBA00022729"/>
    </source>
</evidence>
<feature type="transmembrane region" description="Helical" evidence="9">
    <location>
        <begin position="136"/>
        <end position="161"/>
    </location>
</feature>
<dbReference type="PANTHER" id="PTHR34820">
    <property type="entry name" value="INNER MEMBRANE PROTEIN YEBZ"/>
    <property type="match status" value="1"/>
</dbReference>
<feature type="transmembrane region" description="Helical" evidence="9">
    <location>
        <begin position="173"/>
        <end position="194"/>
    </location>
</feature>
<feature type="domain" description="CopC" evidence="11">
    <location>
        <begin position="24"/>
        <end position="115"/>
    </location>
</feature>
<evidence type="ECO:0000256" key="9">
    <source>
        <dbReference type="SAM" id="Phobius"/>
    </source>
</evidence>
<dbReference type="Pfam" id="PF04234">
    <property type="entry name" value="CopC"/>
    <property type="match status" value="1"/>
</dbReference>
<keyword evidence="8 9" id="KW-0472">Membrane</keyword>